<reference evidence="5" key="3">
    <citation type="submission" date="2015-04" db="UniProtKB">
        <authorList>
            <consortium name="EnsemblPlants"/>
        </authorList>
    </citation>
    <scope>IDENTIFICATION</scope>
    <source>
        <strain evidence="5">cv. Jemalong A17</strain>
    </source>
</reference>
<feature type="repeat" description="PPR" evidence="3">
    <location>
        <begin position="133"/>
        <end position="167"/>
    </location>
</feature>
<dbReference type="PANTHER" id="PTHR47932">
    <property type="entry name" value="ATPASE EXPRESSION PROTEIN 3"/>
    <property type="match status" value="1"/>
</dbReference>
<comment type="similarity">
    <text evidence="1">Belongs to the PPR family. P subfamily.</text>
</comment>
<dbReference type="PaxDb" id="3880-AES67285"/>
<dbReference type="PROSITE" id="PS51375">
    <property type="entry name" value="PPR"/>
    <property type="match status" value="5"/>
</dbReference>
<feature type="repeat" description="PPR" evidence="3">
    <location>
        <begin position="222"/>
        <end position="256"/>
    </location>
</feature>
<dbReference type="AlphaFoldDB" id="G7IKL5"/>
<dbReference type="Proteomes" id="UP000002051">
    <property type="component" value="Chromosome 2"/>
</dbReference>
<evidence type="ECO:0000256" key="1">
    <source>
        <dbReference type="ARBA" id="ARBA00007626"/>
    </source>
</evidence>
<dbReference type="eggNOG" id="KOG4197">
    <property type="taxonomic scope" value="Eukaryota"/>
</dbReference>
<dbReference type="NCBIfam" id="TIGR00756">
    <property type="entry name" value="PPR"/>
    <property type="match status" value="4"/>
</dbReference>
<dbReference type="InterPro" id="IPR011990">
    <property type="entry name" value="TPR-like_helical_dom_sf"/>
</dbReference>
<reference evidence="4 6" key="1">
    <citation type="journal article" date="2011" name="Nature">
        <title>The Medicago genome provides insight into the evolution of rhizobial symbioses.</title>
        <authorList>
            <person name="Young N.D."/>
            <person name="Debelle F."/>
            <person name="Oldroyd G.E."/>
            <person name="Geurts R."/>
            <person name="Cannon S.B."/>
            <person name="Udvardi M.K."/>
            <person name="Benedito V.A."/>
            <person name="Mayer K.F."/>
            <person name="Gouzy J."/>
            <person name="Schoof H."/>
            <person name="Van de Peer Y."/>
            <person name="Proost S."/>
            <person name="Cook D.R."/>
            <person name="Meyers B.C."/>
            <person name="Spannagl M."/>
            <person name="Cheung F."/>
            <person name="De Mita S."/>
            <person name="Krishnakumar V."/>
            <person name="Gundlach H."/>
            <person name="Zhou S."/>
            <person name="Mudge J."/>
            <person name="Bharti A.K."/>
            <person name="Murray J.D."/>
            <person name="Naoumkina M.A."/>
            <person name="Rosen B."/>
            <person name="Silverstein K.A."/>
            <person name="Tang H."/>
            <person name="Rombauts S."/>
            <person name="Zhao P.X."/>
            <person name="Zhou P."/>
            <person name="Barbe V."/>
            <person name="Bardou P."/>
            <person name="Bechner M."/>
            <person name="Bellec A."/>
            <person name="Berger A."/>
            <person name="Berges H."/>
            <person name="Bidwell S."/>
            <person name="Bisseling T."/>
            <person name="Choisne N."/>
            <person name="Couloux A."/>
            <person name="Denny R."/>
            <person name="Deshpande S."/>
            <person name="Dai X."/>
            <person name="Doyle J.J."/>
            <person name="Dudez A.M."/>
            <person name="Farmer A.D."/>
            <person name="Fouteau S."/>
            <person name="Franken C."/>
            <person name="Gibelin C."/>
            <person name="Gish J."/>
            <person name="Goldstein S."/>
            <person name="Gonzalez A.J."/>
            <person name="Green P.J."/>
            <person name="Hallab A."/>
            <person name="Hartog M."/>
            <person name="Hua A."/>
            <person name="Humphray S.J."/>
            <person name="Jeong D.H."/>
            <person name="Jing Y."/>
            <person name="Jocker A."/>
            <person name="Kenton S.M."/>
            <person name="Kim D.J."/>
            <person name="Klee K."/>
            <person name="Lai H."/>
            <person name="Lang C."/>
            <person name="Lin S."/>
            <person name="Macmil S.L."/>
            <person name="Magdelenat G."/>
            <person name="Matthews L."/>
            <person name="McCorrison J."/>
            <person name="Monaghan E.L."/>
            <person name="Mun J.H."/>
            <person name="Najar F.Z."/>
            <person name="Nicholson C."/>
            <person name="Noirot C."/>
            <person name="O'Bleness M."/>
            <person name="Paule C.R."/>
            <person name="Poulain J."/>
            <person name="Prion F."/>
            <person name="Qin B."/>
            <person name="Qu C."/>
            <person name="Retzel E.F."/>
            <person name="Riddle C."/>
            <person name="Sallet E."/>
            <person name="Samain S."/>
            <person name="Samson N."/>
            <person name="Sanders I."/>
            <person name="Saurat O."/>
            <person name="Scarpelli C."/>
            <person name="Schiex T."/>
            <person name="Segurens B."/>
            <person name="Severin A.J."/>
            <person name="Sherrier D.J."/>
            <person name="Shi R."/>
            <person name="Sims S."/>
            <person name="Singer S.R."/>
            <person name="Sinharoy S."/>
            <person name="Sterck L."/>
            <person name="Viollet A."/>
            <person name="Wang B.B."/>
            <person name="Wang K."/>
            <person name="Wang M."/>
            <person name="Wang X."/>
            <person name="Warfsmann J."/>
            <person name="Weissenbach J."/>
            <person name="White D.D."/>
            <person name="White J.D."/>
            <person name="Wiley G.B."/>
            <person name="Wincker P."/>
            <person name="Xing Y."/>
            <person name="Yang L."/>
            <person name="Yao Z."/>
            <person name="Ying F."/>
            <person name="Zhai J."/>
            <person name="Zhou L."/>
            <person name="Zuber A."/>
            <person name="Denarie J."/>
            <person name="Dixon R.A."/>
            <person name="May G.D."/>
            <person name="Schwartz D.C."/>
            <person name="Rogers J."/>
            <person name="Quetier F."/>
            <person name="Town C.D."/>
            <person name="Roe B.A."/>
        </authorList>
    </citation>
    <scope>NUCLEOTIDE SEQUENCE [LARGE SCALE GENOMIC DNA]</scope>
    <source>
        <strain evidence="4">A17</strain>
        <strain evidence="5 6">cv. Jemalong A17</strain>
    </source>
</reference>
<reference evidence="4 6" key="2">
    <citation type="journal article" date="2014" name="BMC Genomics">
        <title>An improved genome release (version Mt4.0) for the model legume Medicago truncatula.</title>
        <authorList>
            <person name="Tang H."/>
            <person name="Krishnakumar V."/>
            <person name="Bidwell S."/>
            <person name="Rosen B."/>
            <person name="Chan A."/>
            <person name="Zhou S."/>
            <person name="Gentzbittel L."/>
            <person name="Childs K.L."/>
            <person name="Yandell M."/>
            <person name="Gundlach H."/>
            <person name="Mayer K.F."/>
            <person name="Schwartz D.C."/>
            <person name="Town C.D."/>
        </authorList>
    </citation>
    <scope>GENOME REANNOTATION</scope>
    <source>
        <strain evidence="5 6">cv. Jemalong A17</strain>
    </source>
</reference>
<dbReference type="Pfam" id="PF13041">
    <property type="entry name" value="PPR_2"/>
    <property type="match status" value="3"/>
</dbReference>
<dbReference type="Pfam" id="PF01535">
    <property type="entry name" value="PPR"/>
    <property type="match status" value="2"/>
</dbReference>
<dbReference type="EnsemblPlants" id="AES67285">
    <property type="protein sequence ID" value="AES67285"/>
    <property type="gene ID" value="MTR_2g088910"/>
</dbReference>
<dbReference type="Gene3D" id="1.25.40.10">
    <property type="entry name" value="Tetratricopeptide repeat domain"/>
    <property type="match status" value="3"/>
</dbReference>
<dbReference type="Pfam" id="PF13812">
    <property type="entry name" value="PPR_3"/>
    <property type="match status" value="1"/>
</dbReference>
<feature type="repeat" description="PPR" evidence="3">
    <location>
        <begin position="46"/>
        <end position="80"/>
    </location>
</feature>
<evidence type="ECO:0000313" key="6">
    <source>
        <dbReference type="Proteomes" id="UP000002051"/>
    </source>
</evidence>
<evidence type="ECO:0000256" key="3">
    <source>
        <dbReference type="PROSITE-ProRule" id="PRU00708"/>
    </source>
</evidence>
<proteinExistence type="inferred from homology"/>
<dbReference type="InterPro" id="IPR002885">
    <property type="entry name" value="PPR_rpt"/>
</dbReference>
<accession>G7IKL5</accession>
<evidence type="ECO:0000313" key="5">
    <source>
        <dbReference type="EnsemblPlants" id="AES67285"/>
    </source>
</evidence>
<gene>
    <name evidence="4" type="ordered locus">MTR_2g088910</name>
</gene>
<keyword evidence="6" id="KW-1185">Reference proteome</keyword>
<feature type="repeat" description="PPR" evidence="3">
    <location>
        <begin position="98"/>
        <end position="132"/>
    </location>
</feature>
<feature type="repeat" description="PPR" evidence="3">
    <location>
        <begin position="168"/>
        <end position="202"/>
    </location>
</feature>
<sequence length="302" mass="34773">MNNSTTLLIFDKIKSAGYEVDNFIFGILIDGFCRNKDFDAAILSLDEVMFSTILNCLCKEGKPKEALKLYNVMHSKNISPDIITLILLYACFYKVVLDMYTYTTLIQSLCKEGKLQVAKSIIPRMLRLGIKPDIVSYNSLIYGYCLIGEMDAVRKLFDNMHSIGIELDLSSYITLFNGYFNRRMVDDVSLLLLKMRSTGLMPDLHVYNYIFNELFYTGLRPDTYTLNLVLALLCKTKKVAEVTELLSKMENFDIQRDTSFIQRLCIRNMCREALMLFMKMKVKGFNPNDVTYKLLIQALVHA</sequence>
<keyword evidence="2" id="KW-0677">Repeat</keyword>
<name>G7IKL5_MEDTR</name>
<dbReference type="EMBL" id="CM001218">
    <property type="protein sequence ID" value="AES67285.1"/>
    <property type="molecule type" value="Genomic_DNA"/>
</dbReference>
<evidence type="ECO:0000256" key="2">
    <source>
        <dbReference type="ARBA" id="ARBA00022737"/>
    </source>
</evidence>
<evidence type="ECO:0000313" key="4">
    <source>
        <dbReference type="EMBL" id="AES67285.1"/>
    </source>
</evidence>
<dbReference type="PANTHER" id="PTHR47932:SF63">
    <property type="entry name" value="OS08G0290000 PROTEIN"/>
    <property type="match status" value="1"/>
</dbReference>
<protein>
    <submittedName>
        <fullName evidence="4">Pentatricopeptide (PPR) repeat protein</fullName>
    </submittedName>
</protein>
<dbReference type="HOGENOM" id="CLU_002706_49_0_1"/>
<organism evidence="4 6">
    <name type="scientific">Medicago truncatula</name>
    <name type="common">Barrel medic</name>
    <name type="synonym">Medicago tribuloides</name>
    <dbReference type="NCBI Taxonomy" id="3880"/>
    <lineage>
        <taxon>Eukaryota</taxon>
        <taxon>Viridiplantae</taxon>
        <taxon>Streptophyta</taxon>
        <taxon>Embryophyta</taxon>
        <taxon>Tracheophyta</taxon>
        <taxon>Spermatophyta</taxon>
        <taxon>Magnoliopsida</taxon>
        <taxon>eudicotyledons</taxon>
        <taxon>Gunneridae</taxon>
        <taxon>Pentapetalae</taxon>
        <taxon>rosids</taxon>
        <taxon>fabids</taxon>
        <taxon>Fabales</taxon>
        <taxon>Fabaceae</taxon>
        <taxon>Papilionoideae</taxon>
        <taxon>50 kb inversion clade</taxon>
        <taxon>NPAAA clade</taxon>
        <taxon>Hologalegina</taxon>
        <taxon>IRL clade</taxon>
        <taxon>Trifolieae</taxon>
        <taxon>Medicago</taxon>
    </lineage>
</organism>